<dbReference type="EMBL" id="AP011465">
    <property type="protein sequence ID" value="BAX24912.1"/>
    <property type="molecule type" value="Genomic_DNA"/>
</dbReference>
<evidence type="ECO:0008006" key="3">
    <source>
        <dbReference type="Google" id="ProtNLM"/>
    </source>
</evidence>
<name>A0A1V1H0L1_ORYPU</name>
<evidence type="ECO:0000256" key="1">
    <source>
        <dbReference type="SAM" id="MobiDB-lite"/>
    </source>
</evidence>
<proteinExistence type="predicted"/>
<evidence type="ECO:0000313" key="2">
    <source>
        <dbReference type="EMBL" id="BAX24912.1"/>
    </source>
</evidence>
<sequence length="86" mass="8393">MEDSTGLVGEVNGAVAAGLGGRQCPTCGAGLGDGGAELGGGRGQRPCSGKVEEVAVGLGDNDDDEEVNGNSDEEEAAAMTVQGLRT</sequence>
<feature type="compositionally biased region" description="Acidic residues" evidence="1">
    <location>
        <begin position="60"/>
        <end position="76"/>
    </location>
</feature>
<gene>
    <name evidence="2" type="primary">OP_Ba0021N11.34</name>
</gene>
<reference evidence="2" key="1">
    <citation type="submission" date="2009-05" db="EMBL/GenBank/DDBJ databases">
        <title>Oryza sativa Japonica Group genomic DNA, chromosome 6, BAC clone:KMK0024M20, cultivar:Khau Mac Kho.</title>
        <authorList>
            <person name="Matsumoto T."/>
            <person name="Wu J."/>
            <person name="Kanamori H."/>
        </authorList>
    </citation>
    <scope>NUCLEOTIDE SEQUENCE</scope>
    <source>
        <strain evidence="2">IRGC 105690</strain>
    </source>
</reference>
<feature type="region of interest" description="Disordered" evidence="1">
    <location>
        <begin position="59"/>
        <end position="86"/>
    </location>
</feature>
<protein>
    <recommendedName>
        <fullName evidence="3">DUF834 domain-containing protein</fullName>
    </recommendedName>
</protein>
<organism evidence="2">
    <name type="scientific">Oryza punctata</name>
    <name type="common">Red rice</name>
    <dbReference type="NCBI Taxonomy" id="4537"/>
    <lineage>
        <taxon>Eukaryota</taxon>
        <taxon>Viridiplantae</taxon>
        <taxon>Streptophyta</taxon>
        <taxon>Embryophyta</taxon>
        <taxon>Tracheophyta</taxon>
        <taxon>Spermatophyta</taxon>
        <taxon>Magnoliopsida</taxon>
        <taxon>Liliopsida</taxon>
        <taxon>Poales</taxon>
        <taxon>Poaceae</taxon>
        <taxon>BOP clade</taxon>
        <taxon>Oryzoideae</taxon>
        <taxon>Oryzeae</taxon>
        <taxon>Oryzinae</taxon>
        <taxon>Oryza</taxon>
    </lineage>
</organism>
<accession>A0A1V1H0L1</accession>
<dbReference type="AlphaFoldDB" id="A0A1V1H0L1"/>